<dbReference type="Proteomes" id="UP000605427">
    <property type="component" value="Unassembled WGS sequence"/>
</dbReference>
<name>A0ABQ1ZXU7_9BACL</name>
<protein>
    <submittedName>
        <fullName evidence="1">Uncharacterized protein</fullName>
    </submittedName>
</protein>
<keyword evidence="2" id="KW-1185">Reference proteome</keyword>
<comment type="caution">
    <text evidence="1">The sequence shown here is derived from an EMBL/GenBank/DDBJ whole genome shotgun (WGS) entry which is preliminary data.</text>
</comment>
<evidence type="ECO:0000313" key="1">
    <source>
        <dbReference type="EMBL" id="GGH80130.1"/>
    </source>
</evidence>
<organism evidence="1 2">
    <name type="scientific">Saccharibacillus endophyticus</name>
    <dbReference type="NCBI Taxonomy" id="2060666"/>
    <lineage>
        <taxon>Bacteria</taxon>
        <taxon>Bacillati</taxon>
        <taxon>Bacillota</taxon>
        <taxon>Bacilli</taxon>
        <taxon>Bacillales</taxon>
        <taxon>Paenibacillaceae</taxon>
        <taxon>Saccharibacillus</taxon>
    </lineage>
</organism>
<proteinExistence type="predicted"/>
<reference evidence="2" key="1">
    <citation type="journal article" date="2019" name="Int. J. Syst. Evol. Microbiol.">
        <title>The Global Catalogue of Microorganisms (GCM) 10K type strain sequencing project: providing services to taxonomists for standard genome sequencing and annotation.</title>
        <authorList>
            <consortium name="The Broad Institute Genomics Platform"/>
            <consortium name="The Broad Institute Genome Sequencing Center for Infectious Disease"/>
            <person name="Wu L."/>
            <person name="Ma J."/>
        </authorList>
    </citation>
    <scope>NUCLEOTIDE SEQUENCE [LARGE SCALE GENOMIC DNA]</scope>
    <source>
        <strain evidence="2">CCM 8702</strain>
    </source>
</reference>
<gene>
    <name evidence="1" type="ORF">GCM10007362_27970</name>
</gene>
<dbReference type="EMBL" id="BMDD01000003">
    <property type="protein sequence ID" value="GGH80130.1"/>
    <property type="molecule type" value="Genomic_DNA"/>
</dbReference>
<accession>A0ABQ1ZXU7</accession>
<sequence>MMDLGIPAGHLPWEEMNPDKTVMYAPDPHAINDFSLKKSPIFPRSLQPLTRRTHIYSLEAEYDFSATLWTYISGLEPGTQIEIWNLWDGYDFRSEPIAARHLSRSALNLSDLEWPINENVCLSIR</sequence>
<evidence type="ECO:0000313" key="2">
    <source>
        <dbReference type="Proteomes" id="UP000605427"/>
    </source>
</evidence>